<dbReference type="PANTHER" id="PTHR37948:SF1">
    <property type="entry name" value="BLL5189 PROTEIN"/>
    <property type="match status" value="1"/>
</dbReference>
<protein>
    <submittedName>
        <fullName evidence="1">Uncharacterized protein</fullName>
    </submittedName>
</protein>
<reference evidence="1" key="1">
    <citation type="journal article" date="2020" name="Nature">
        <title>Giant virus diversity and host interactions through global metagenomics.</title>
        <authorList>
            <person name="Schulz F."/>
            <person name="Roux S."/>
            <person name="Paez-Espino D."/>
            <person name="Jungbluth S."/>
            <person name="Walsh D.A."/>
            <person name="Denef V.J."/>
            <person name="McMahon K.D."/>
            <person name="Konstantinidis K.T."/>
            <person name="Eloe-Fadrosh E.A."/>
            <person name="Kyrpides N.C."/>
            <person name="Woyke T."/>
        </authorList>
    </citation>
    <scope>NUCLEOTIDE SEQUENCE</scope>
    <source>
        <strain evidence="1">GVMAG-M-3300025860-20</strain>
    </source>
</reference>
<accession>A0A6C0J6E6</accession>
<evidence type="ECO:0000313" key="1">
    <source>
        <dbReference type="EMBL" id="QHU00440.1"/>
    </source>
</evidence>
<organism evidence="1">
    <name type="scientific">viral metagenome</name>
    <dbReference type="NCBI Taxonomy" id="1070528"/>
    <lineage>
        <taxon>unclassified sequences</taxon>
        <taxon>metagenomes</taxon>
        <taxon>organismal metagenomes</taxon>
    </lineage>
</organism>
<sequence>MAKHCRQLGDILVFDDYPSFTPNVTPVEMFTLGVFGGTYWRNIRSTIVDLELSNQHLEFDDIVKLDSLLLTQSICNYNINFYKVKAGSSLTQWESKGWIIDQDPYGWVQWYCRFYNGRRSPDDKRQIDRWIRYAGEKGRWKRNLLNQIKNKGADNASKVVRQGLLQWAYIEN</sequence>
<name>A0A6C0J6E6_9ZZZZ</name>
<dbReference type="PANTHER" id="PTHR37948">
    <property type="entry name" value="ZGC:113208"/>
    <property type="match status" value="1"/>
</dbReference>
<proteinExistence type="predicted"/>
<dbReference type="EMBL" id="MN740327">
    <property type="protein sequence ID" value="QHU00440.1"/>
    <property type="molecule type" value="Genomic_DNA"/>
</dbReference>
<dbReference type="AlphaFoldDB" id="A0A6C0J6E6"/>